<dbReference type="VEuPathDB" id="PiroplasmaDB:BEWA_035880"/>
<dbReference type="KEGG" id="beq:BEWA_035880"/>
<accession>L1LDM5</accession>
<reference evidence="1 2" key="1">
    <citation type="journal article" date="2012" name="BMC Genomics">
        <title>Comparative genomic analysis and phylogenetic position of Theileria equi.</title>
        <authorList>
            <person name="Kappmeyer L.S."/>
            <person name="Thiagarajan M."/>
            <person name="Herndon D.R."/>
            <person name="Ramsay J.D."/>
            <person name="Caler E."/>
            <person name="Djikeng A."/>
            <person name="Gillespie J.J."/>
            <person name="Lau A.O."/>
            <person name="Roalson E.H."/>
            <person name="Silva J.C."/>
            <person name="Silva M.G."/>
            <person name="Suarez C.E."/>
            <person name="Ueti M.W."/>
            <person name="Nene V.M."/>
            <person name="Mealey R.H."/>
            <person name="Knowles D.P."/>
            <person name="Brayton K.A."/>
        </authorList>
    </citation>
    <scope>NUCLEOTIDE SEQUENCE [LARGE SCALE GENOMIC DNA]</scope>
    <source>
        <strain evidence="1 2">WA</strain>
    </source>
</reference>
<dbReference type="AlphaFoldDB" id="L1LDM5"/>
<dbReference type="RefSeq" id="XP_004833004.1">
    <property type="nucleotide sequence ID" value="XM_004832947.1"/>
</dbReference>
<organism evidence="1 2">
    <name type="scientific">Theileria equi strain WA</name>
    <dbReference type="NCBI Taxonomy" id="1537102"/>
    <lineage>
        <taxon>Eukaryota</taxon>
        <taxon>Sar</taxon>
        <taxon>Alveolata</taxon>
        <taxon>Apicomplexa</taxon>
        <taxon>Aconoidasida</taxon>
        <taxon>Piroplasmida</taxon>
        <taxon>Theileriidae</taxon>
        <taxon>Theileria</taxon>
    </lineage>
</organism>
<dbReference type="EMBL" id="ACOU01000002">
    <property type="protein sequence ID" value="EKX73552.1"/>
    <property type="molecule type" value="Genomic_DNA"/>
</dbReference>
<gene>
    <name evidence="1" type="ORF">BEWA_035880</name>
</gene>
<dbReference type="InterPro" id="IPR007480">
    <property type="entry name" value="DUF529"/>
</dbReference>
<sequence length="410" mass="47717">MKAITFFFTAITLGRFSDLKTSDNVLSVENEKKDNFPIILDISNPDTDPRCEVIEYIIDGIHARLYLPGGSYVDNLYYKEHLLWESDVFESLFIYAIVYLENGDPKLLHVVHLEDVRVCDLYMKRAGRRWSNCRRNYDNVLRNIRNESSACASGPTHTKLPAEQIDVNAGSNQKIRAFRRFLYGVDTLIHMPVEGHTCTRVVHGDFVFWETSPGYRCLFTLTLFSRGEPVSVYLFLKDECGRSEHHYHKKYDKWIHVELSKSGVPHKLIKPMGSSKEGPIVHHQSSNEEDVLDLYQTYHEYSSPALGNVSHRVFLPMRDVFKKVMYGETIIWNAQNEECILVETFYRRGVYIVKLGIDHLSKSKHLYFERINDEFAMYELEELLSKYEWLQGKDATVDELNVNTKDDCQV</sequence>
<protein>
    <recommendedName>
        <fullName evidence="3">Signal peptide-containing protein</fullName>
    </recommendedName>
</protein>
<dbReference type="Proteomes" id="UP000031512">
    <property type="component" value="Unassembled WGS sequence"/>
</dbReference>
<name>L1LDM5_THEEQ</name>
<evidence type="ECO:0008006" key="3">
    <source>
        <dbReference type="Google" id="ProtNLM"/>
    </source>
</evidence>
<comment type="caution">
    <text evidence="1">The sequence shown here is derived from an EMBL/GenBank/DDBJ whole genome shotgun (WGS) entry which is preliminary data.</text>
</comment>
<proteinExistence type="predicted"/>
<evidence type="ECO:0000313" key="1">
    <source>
        <dbReference type="EMBL" id="EKX73552.1"/>
    </source>
</evidence>
<dbReference type="GeneID" id="15807956"/>
<evidence type="ECO:0000313" key="2">
    <source>
        <dbReference type="Proteomes" id="UP000031512"/>
    </source>
</evidence>
<keyword evidence="2" id="KW-1185">Reference proteome</keyword>
<dbReference type="Pfam" id="PF04385">
    <property type="entry name" value="FAINT"/>
    <property type="match status" value="1"/>
</dbReference>